<dbReference type="InterPro" id="IPR036956">
    <property type="entry name" value="Impact_N_sf"/>
</dbReference>
<accession>A0A839QUR9</accession>
<organism evidence="3 4">
    <name type="scientific">Helcobacillus massiliensis</name>
    <dbReference type="NCBI Taxonomy" id="521392"/>
    <lineage>
        <taxon>Bacteria</taxon>
        <taxon>Bacillati</taxon>
        <taxon>Actinomycetota</taxon>
        <taxon>Actinomycetes</taxon>
        <taxon>Micrococcales</taxon>
        <taxon>Dermabacteraceae</taxon>
        <taxon>Helcobacillus</taxon>
    </lineage>
</organism>
<evidence type="ECO:0000313" key="3">
    <source>
        <dbReference type="EMBL" id="MBB3023388.1"/>
    </source>
</evidence>
<dbReference type="InterPro" id="IPR023582">
    <property type="entry name" value="Impact"/>
</dbReference>
<evidence type="ECO:0000313" key="4">
    <source>
        <dbReference type="Proteomes" id="UP000568050"/>
    </source>
</evidence>
<comment type="similarity">
    <text evidence="1">Belongs to the IMPACT family.</text>
</comment>
<dbReference type="InterPro" id="IPR001498">
    <property type="entry name" value="Impact_N"/>
</dbReference>
<name>A0A839QUR9_9MICO</name>
<reference evidence="3 4" key="1">
    <citation type="submission" date="2020-08" db="EMBL/GenBank/DDBJ databases">
        <title>Sequencing the genomes of 1000 actinobacteria strains.</title>
        <authorList>
            <person name="Klenk H.-P."/>
        </authorList>
    </citation>
    <scope>NUCLEOTIDE SEQUENCE [LARGE SCALE GENOMIC DNA]</scope>
    <source>
        <strain evidence="3 4">DSM 23040</strain>
    </source>
</reference>
<dbReference type="PANTHER" id="PTHR16301">
    <property type="entry name" value="IMPACT-RELATED"/>
    <property type="match status" value="1"/>
</dbReference>
<comment type="caution">
    <text evidence="3">The sequence shown here is derived from an EMBL/GenBank/DDBJ whole genome shotgun (WGS) entry which is preliminary data.</text>
</comment>
<dbReference type="GO" id="GO:0005737">
    <property type="term" value="C:cytoplasm"/>
    <property type="evidence" value="ECO:0007669"/>
    <property type="project" value="TreeGrafter"/>
</dbReference>
<evidence type="ECO:0000256" key="1">
    <source>
        <dbReference type="ARBA" id="ARBA00007665"/>
    </source>
</evidence>
<dbReference type="InterPro" id="IPR020568">
    <property type="entry name" value="Ribosomal_Su5_D2-typ_SF"/>
</dbReference>
<dbReference type="Pfam" id="PF01205">
    <property type="entry name" value="Impact_N"/>
    <property type="match status" value="1"/>
</dbReference>
<dbReference type="SUPFAM" id="SSF54211">
    <property type="entry name" value="Ribosomal protein S5 domain 2-like"/>
    <property type="match status" value="1"/>
</dbReference>
<dbReference type="Proteomes" id="UP000568050">
    <property type="component" value="Unassembled WGS sequence"/>
</dbReference>
<gene>
    <name evidence="3" type="ORF">FHX50_001683</name>
</gene>
<proteinExistence type="inferred from homology"/>
<keyword evidence="4" id="KW-1185">Reference proteome</keyword>
<dbReference type="PANTHER" id="PTHR16301:SF20">
    <property type="entry name" value="IMPACT FAMILY MEMBER YIGZ"/>
    <property type="match status" value="1"/>
</dbReference>
<feature type="domain" description="Impact N-terminal" evidence="2">
    <location>
        <begin position="29"/>
        <end position="134"/>
    </location>
</feature>
<sequence length="235" mass="24726">MLTLLDTQPESTGRIRLLKRPIEHEFTIQKSRFITLIAPVTAVEDADELIRERRAAHPNARHTCTALALGTPLSLQRSNDDGEPGGTAGLPMAQALRGRDITDAVAIVTRYFGGVKLGAGGLTRAYGSSVTEALDAASAQGLILERIVHEVTCASVGYDIAGQVEAQVRSWAEGPSAPEQTAVLEADYGADGLEIMIGHLPTAREDVARAIAEISAGRAGVTTAGWAHVDIPAAD</sequence>
<dbReference type="RefSeq" id="WP_343064072.1">
    <property type="nucleotide sequence ID" value="NZ_CBCSFZ010000004.1"/>
</dbReference>
<dbReference type="Gene3D" id="3.30.230.30">
    <property type="entry name" value="Impact, N-terminal domain"/>
    <property type="match status" value="1"/>
</dbReference>
<dbReference type="GO" id="GO:0006446">
    <property type="term" value="P:regulation of translational initiation"/>
    <property type="evidence" value="ECO:0007669"/>
    <property type="project" value="TreeGrafter"/>
</dbReference>
<evidence type="ECO:0000259" key="2">
    <source>
        <dbReference type="Pfam" id="PF01205"/>
    </source>
</evidence>
<dbReference type="EMBL" id="JACHWP010000005">
    <property type="protein sequence ID" value="MBB3023388.1"/>
    <property type="molecule type" value="Genomic_DNA"/>
</dbReference>
<protein>
    <submittedName>
        <fullName evidence="3">Putative YigZ family protein</fullName>
    </submittedName>
</protein>
<dbReference type="AlphaFoldDB" id="A0A839QUR9"/>